<dbReference type="SUPFAM" id="SSF53474">
    <property type="entry name" value="alpha/beta-Hydrolases"/>
    <property type="match status" value="1"/>
</dbReference>
<evidence type="ECO:0000313" key="4">
    <source>
        <dbReference type="Proteomes" id="UP001157091"/>
    </source>
</evidence>
<dbReference type="Proteomes" id="UP001157091">
    <property type="component" value="Unassembled WGS sequence"/>
</dbReference>
<dbReference type="RefSeq" id="WP_284292484.1">
    <property type="nucleotide sequence ID" value="NZ_BSUK01000001.1"/>
</dbReference>
<feature type="domain" description="AB hydrolase-1" evidence="2">
    <location>
        <begin position="40"/>
        <end position="269"/>
    </location>
</feature>
<comment type="caution">
    <text evidence="3">The sequence shown here is derived from an EMBL/GenBank/DDBJ whole genome shotgun (WGS) entry which is preliminary data.</text>
</comment>
<dbReference type="PANTHER" id="PTHR43798">
    <property type="entry name" value="MONOACYLGLYCEROL LIPASE"/>
    <property type="match status" value="1"/>
</dbReference>
<organism evidence="3 4">
    <name type="scientific">Luteimicrobium album</name>
    <dbReference type="NCBI Taxonomy" id="1054550"/>
    <lineage>
        <taxon>Bacteria</taxon>
        <taxon>Bacillati</taxon>
        <taxon>Actinomycetota</taxon>
        <taxon>Actinomycetes</taxon>
        <taxon>Micrococcales</taxon>
        <taxon>Luteimicrobium</taxon>
    </lineage>
</organism>
<dbReference type="Pfam" id="PF12697">
    <property type="entry name" value="Abhydrolase_6"/>
    <property type="match status" value="1"/>
</dbReference>
<feature type="compositionally biased region" description="Polar residues" evidence="1">
    <location>
        <begin position="1"/>
        <end position="21"/>
    </location>
</feature>
<evidence type="ECO:0000256" key="1">
    <source>
        <dbReference type="SAM" id="MobiDB-lite"/>
    </source>
</evidence>
<sequence>MTSTDTVPSTVPASRSEQTVSLPDGDLHVTDEGPRGAPALLLVHGSVSSGRSWDQVAPSLAARYRVVRADLLGHGRSAKPADASYTVPDQARRLAEVLDRLGIGSVLVVGHSSGGIVATALAELRPGLVRALALVDTGPSLGSYLDPPAGGLAPGHWPPTDDELRAAARTALASDDVPVPDVLVEDARRMELASLGAITAATTAYLADEPLPDRLAPLGKPLLVLFGELDRRWAPASADDYAVVPGATVTLLAGVGHSPILENPARTAAILLDFADAVERVG</sequence>
<proteinExistence type="predicted"/>
<dbReference type="InterPro" id="IPR029058">
    <property type="entry name" value="AB_hydrolase_fold"/>
</dbReference>
<accession>A0ABQ6HZP7</accession>
<evidence type="ECO:0000313" key="3">
    <source>
        <dbReference type="EMBL" id="GMA23476.1"/>
    </source>
</evidence>
<gene>
    <name evidence="3" type="ORF">GCM10025864_12350</name>
</gene>
<protein>
    <submittedName>
        <fullName evidence="3">Alpha/beta hydrolase</fullName>
    </submittedName>
</protein>
<keyword evidence="4" id="KW-1185">Reference proteome</keyword>
<reference evidence="4" key="1">
    <citation type="journal article" date="2019" name="Int. J. Syst. Evol. Microbiol.">
        <title>The Global Catalogue of Microorganisms (GCM) 10K type strain sequencing project: providing services to taxonomists for standard genome sequencing and annotation.</title>
        <authorList>
            <consortium name="The Broad Institute Genomics Platform"/>
            <consortium name="The Broad Institute Genome Sequencing Center for Infectious Disease"/>
            <person name="Wu L."/>
            <person name="Ma J."/>
        </authorList>
    </citation>
    <scope>NUCLEOTIDE SEQUENCE [LARGE SCALE GENOMIC DNA]</scope>
    <source>
        <strain evidence="4">NBRC 106348</strain>
    </source>
</reference>
<dbReference type="Gene3D" id="3.40.50.1820">
    <property type="entry name" value="alpha/beta hydrolase"/>
    <property type="match status" value="1"/>
</dbReference>
<name>A0ABQ6HZP7_9MICO</name>
<feature type="region of interest" description="Disordered" evidence="1">
    <location>
        <begin position="1"/>
        <end position="33"/>
    </location>
</feature>
<dbReference type="GO" id="GO:0016787">
    <property type="term" value="F:hydrolase activity"/>
    <property type="evidence" value="ECO:0007669"/>
    <property type="project" value="UniProtKB-KW"/>
</dbReference>
<dbReference type="InterPro" id="IPR000073">
    <property type="entry name" value="AB_hydrolase_1"/>
</dbReference>
<dbReference type="InterPro" id="IPR050266">
    <property type="entry name" value="AB_hydrolase_sf"/>
</dbReference>
<keyword evidence="3" id="KW-0378">Hydrolase</keyword>
<dbReference type="EMBL" id="BSUK01000001">
    <property type="protein sequence ID" value="GMA23476.1"/>
    <property type="molecule type" value="Genomic_DNA"/>
</dbReference>
<evidence type="ECO:0000259" key="2">
    <source>
        <dbReference type="Pfam" id="PF12697"/>
    </source>
</evidence>
<dbReference type="PANTHER" id="PTHR43798:SF5">
    <property type="entry name" value="MONOACYLGLYCEROL LIPASE ABHD6"/>
    <property type="match status" value="1"/>
</dbReference>